<gene>
    <name evidence="6" type="primary">dnrD</name>
    <name evidence="6" type="ORF">OTERR_23900</name>
</gene>
<keyword evidence="3" id="KW-0804">Transcription</keyword>
<evidence type="ECO:0000256" key="1">
    <source>
        <dbReference type="ARBA" id="ARBA00023015"/>
    </source>
</evidence>
<accession>A0A5C1EAC8</accession>
<dbReference type="InterPro" id="IPR012318">
    <property type="entry name" value="HTH_CRP"/>
</dbReference>
<dbReference type="GO" id="GO:0005829">
    <property type="term" value="C:cytosol"/>
    <property type="evidence" value="ECO:0007669"/>
    <property type="project" value="TreeGrafter"/>
</dbReference>
<dbReference type="GO" id="GO:0003677">
    <property type="term" value="F:DNA binding"/>
    <property type="evidence" value="ECO:0007669"/>
    <property type="project" value="UniProtKB-KW"/>
</dbReference>
<dbReference type="Proteomes" id="UP000323671">
    <property type="component" value="Chromosome"/>
</dbReference>
<dbReference type="GO" id="GO:0003700">
    <property type="term" value="F:DNA-binding transcription factor activity"/>
    <property type="evidence" value="ECO:0007669"/>
    <property type="project" value="TreeGrafter"/>
</dbReference>
<dbReference type="Gene3D" id="1.10.10.10">
    <property type="entry name" value="Winged helix-like DNA-binding domain superfamily/Winged helix DNA-binding domain"/>
    <property type="match status" value="1"/>
</dbReference>
<dbReference type="RefSeq" id="WP_082396953.1">
    <property type="nucleotide sequence ID" value="NZ_CP022579.1"/>
</dbReference>
<dbReference type="KEGG" id="otr:OTERR_23900"/>
<dbReference type="InterPro" id="IPR000595">
    <property type="entry name" value="cNMP-bd_dom"/>
</dbReference>
<dbReference type="SMART" id="SM00100">
    <property type="entry name" value="cNMP"/>
    <property type="match status" value="1"/>
</dbReference>
<dbReference type="PROSITE" id="PS50042">
    <property type="entry name" value="CNMP_BINDING_3"/>
    <property type="match status" value="1"/>
</dbReference>
<dbReference type="SUPFAM" id="SSF51206">
    <property type="entry name" value="cAMP-binding domain-like"/>
    <property type="match status" value="1"/>
</dbReference>
<dbReference type="PANTHER" id="PTHR24567:SF26">
    <property type="entry name" value="REGULATORY PROTEIN YEIL"/>
    <property type="match status" value="1"/>
</dbReference>
<dbReference type="SMART" id="SM00419">
    <property type="entry name" value="HTH_CRP"/>
    <property type="match status" value="1"/>
</dbReference>
<dbReference type="EMBL" id="CP022579">
    <property type="protein sequence ID" value="QEL65866.1"/>
    <property type="molecule type" value="Genomic_DNA"/>
</dbReference>
<proteinExistence type="predicted"/>
<name>A0A5C1EAC8_9RHOO</name>
<organism evidence="6 7">
    <name type="scientific">Oryzomicrobium terrae</name>
    <dbReference type="NCBI Taxonomy" id="1735038"/>
    <lineage>
        <taxon>Bacteria</taxon>
        <taxon>Pseudomonadati</taxon>
        <taxon>Pseudomonadota</taxon>
        <taxon>Betaproteobacteria</taxon>
        <taxon>Rhodocyclales</taxon>
        <taxon>Rhodocyclaceae</taxon>
        <taxon>Oryzomicrobium</taxon>
    </lineage>
</organism>
<dbReference type="InterPro" id="IPR018490">
    <property type="entry name" value="cNMP-bd_dom_sf"/>
</dbReference>
<evidence type="ECO:0000313" key="7">
    <source>
        <dbReference type="Proteomes" id="UP000323671"/>
    </source>
</evidence>
<dbReference type="AlphaFoldDB" id="A0A5C1EAC8"/>
<keyword evidence="1" id="KW-0805">Transcription regulation</keyword>
<feature type="domain" description="Cyclic nucleotide-binding" evidence="4">
    <location>
        <begin position="40"/>
        <end position="160"/>
    </location>
</feature>
<dbReference type="Pfam" id="PF00027">
    <property type="entry name" value="cNMP_binding"/>
    <property type="match status" value="1"/>
</dbReference>
<dbReference type="Gene3D" id="2.60.120.10">
    <property type="entry name" value="Jelly Rolls"/>
    <property type="match status" value="1"/>
</dbReference>
<dbReference type="PANTHER" id="PTHR24567">
    <property type="entry name" value="CRP FAMILY TRANSCRIPTIONAL REGULATORY PROTEIN"/>
    <property type="match status" value="1"/>
</dbReference>
<dbReference type="Pfam" id="PF13545">
    <property type="entry name" value="HTH_Crp_2"/>
    <property type="match status" value="1"/>
</dbReference>
<dbReference type="InterPro" id="IPR036388">
    <property type="entry name" value="WH-like_DNA-bd_sf"/>
</dbReference>
<evidence type="ECO:0000256" key="2">
    <source>
        <dbReference type="ARBA" id="ARBA00023125"/>
    </source>
</evidence>
<dbReference type="InterPro" id="IPR014710">
    <property type="entry name" value="RmlC-like_jellyroll"/>
</dbReference>
<feature type="domain" description="HTH crp-type" evidence="5">
    <location>
        <begin position="174"/>
        <end position="244"/>
    </location>
</feature>
<dbReference type="PROSITE" id="PS51063">
    <property type="entry name" value="HTH_CRP_2"/>
    <property type="match status" value="1"/>
</dbReference>
<keyword evidence="2" id="KW-0238">DNA-binding</keyword>
<dbReference type="InterPro" id="IPR050397">
    <property type="entry name" value="Env_Response_Regulators"/>
</dbReference>
<evidence type="ECO:0000256" key="3">
    <source>
        <dbReference type="ARBA" id="ARBA00023163"/>
    </source>
</evidence>
<evidence type="ECO:0000259" key="4">
    <source>
        <dbReference type="PROSITE" id="PS50042"/>
    </source>
</evidence>
<evidence type="ECO:0000313" key="6">
    <source>
        <dbReference type="EMBL" id="QEL65866.1"/>
    </source>
</evidence>
<protein>
    <submittedName>
        <fullName evidence="6">Transcriptional regulator</fullName>
    </submittedName>
</protein>
<sequence length="251" mass="27735">MASIPSLASVFDDPTPDDYDPTALDATTLNIPALLSRIPLFNGLAEPEISRIAKGTREMAVPRGEILFHPGDPCLGIFLVVYGQVKLSVVSPQGSEKVVEIIGQGQTFGEAVMFLEKPYPVLAQTLADSTLLHISRQVIFDELERDPTLGRKMLAGLSMRLHRFVADVESYSLHTGRERVIGYLLQKAPPNDSKATTVTLSVSKGIIASRLNLTQEHFSRILHDLSSRELIKVEGRRIQIPDIEQLRHFEG</sequence>
<dbReference type="InterPro" id="IPR036390">
    <property type="entry name" value="WH_DNA-bd_sf"/>
</dbReference>
<dbReference type="CDD" id="cd00038">
    <property type="entry name" value="CAP_ED"/>
    <property type="match status" value="1"/>
</dbReference>
<dbReference type="SUPFAM" id="SSF46785">
    <property type="entry name" value="Winged helix' DNA-binding domain"/>
    <property type="match status" value="1"/>
</dbReference>
<keyword evidence="7" id="KW-1185">Reference proteome</keyword>
<evidence type="ECO:0000259" key="5">
    <source>
        <dbReference type="PROSITE" id="PS51063"/>
    </source>
</evidence>
<reference evidence="6 7" key="1">
    <citation type="submission" date="2017-07" db="EMBL/GenBank/DDBJ databases">
        <title>Complete genome sequence of Oryzomicrobium terrae TPP412.</title>
        <authorList>
            <person name="Chiu L.-W."/>
            <person name="Lo K.-J."/>
            <person name="Tsai Y.-M."/>
            <person name="Lin S.-S."/>
            <person name="Kuo C.-H."/>
            <person name="Liu C.-T."/>
        </authorList>
    </citation>
    <scope>NUCLEOTIDE SEQUENCE [LARGE SCALE GENOMIC DNA]</scope>
    <source>
        <strain evidence="6 7">TPP412</strain>
    </source>
</reference>